<keyword evidence="2" id="KW-0812">Transmembrane</keyword>
<name>A0A1I0VTS3_9GAMM</name>
<keyword evidence="2" id="KW-1133">Transmembrane helix</keyword>
<proteinExistence type="predicted"/>
<feature type="transmembrane region" description="Helical" evidence="2">
    <location>
        <begin position="260"/>
        <end position="277"/>
    </location>
</feature>
<dbReference type="Proteomes" id="UP000198861">
    <property type="component" value="Unassembled WGS sequence"/>
</dbReference>
<organism evidence="3 4">
    <name type="scientific">Azotobacter beijerinckii</name>
    <dbReference type="NCBI Taxonomy" id="170623"/>
    <lineage>
        <taxon>Bacteria</taxon>
        <taxon>Pseudomonadati</taxon>
        <taxon>Pseudomonadota</taxon>
        <taxon>Gammaproteobacteria</taxon>
        <taxon>Pseudomonadales</taxon>
        <taxon>Pseudomonadaceae</taxon>
        <taxon>Azotobacter</taxon>
    </lineage>
</organism>
<evidence type="ECO:0000256" key="2">
    <source>
        <dbReference type="SAM" id="Phobius"/>
    </source>
</evidence>
<feature type="compositionally biased region" description="Polar residues" evidence="1">
    <location>
        <begin position="242"/>
        <end position="253"/>
    </location>
</feature>
<feature type="region of interest" description="Disordered" evidence="1">
    <location>
        <begin position="227"/>
        <end position="254"/>
    </location>
</feature>
<dbReference type="EMBL" id="FOKJ01000003">
    <property type="protein sequence ID" value="SFA79815.1"/>
    <property type="molecule type" value="Genomic_DNA"/>
</dbReference>
<reference evidence="3 4" key="1">
    <citation type="submission" date="2016-10" db="EMBL/GenBank/DDBJ databases">
        <authorList>
            <person name="Varghese N."/>
            <person name="Submissions S."/>
        </authorList>
    </citation>
    <scope>NUCLEOTIDE SEQUENCE [LARGE SCALE GENOMIC DNA]</scope>
    <source>
        <strain evidence="3 4">DSM 282</strain>
    </source>
</reference>
<evidence type="ECO:0000313" key="3">
    <source>
        <dbReference type="EMBL" id="SFA79815.1"/>
    </source>
</evidence>
<sequence length="278" mass="32113">MSEPALKAMRLELLKALGDRKYSTEDLNAVLAAAQDKAPSLFVPHDNLDDDAINEDKLLWYRDDYRYYVKQKKAAERNFSETRWQHLLAMRMYFRQKGYKGFAPLSPSGSTIQPPERNHNMSQYQLSENLERTVKAGDVTAIRVALQHEMGNMRLSQQDLIEAANGVEDRKREVFLPYEEKKFTRSIDSQREAWDVNYHDSQVVSLENNFSKERFLHVLEVREHLRQRGEPRFMPPKDTPKAKTSTGNSNDSLSPPLKKILMIGGALTVFLVLLLSLR</sequence>
<dbReference type="RefSeq" id="WP_091012908.1">
    <property type="nucleotide sequence ID" value="NZ_FOKJ01000003.1"/>
</dbReference>
<comment type="caution">
    <text evidence="3">The sequence shown here is derived from an EMBL/GenBank/DDBJ whole genome shotgun (WGS) entry which is preliminary data.</text>
</comment>
<accession>A0A1I0VTS3</accession>
<keyword evidence="4" id="KW-1185">Reference proteome</keyword>
<evidence type="ECO:0000313" key="4">
    <source>
        <dbReference type="Proteomes" id="UP000198861"/>
    </source>
</evidence>
<gene>
    <name evidence="3" type="ORF">SAMN04244571_00392</name>
</gene>
<protein>
    <submittedName>
        <fullName evidence="3">Uncharacterized protein</fullName>
    </submittedName>
</protein>
<keyword evidence="2" id="KW-0472">Membrane</keyword>
<evidence type="ECO:0000256" key="1">
    <source>
        <dbReference type="SAM" id="MobiDB-lite"/>
    </source>
</evidence>